<evidence type="ECO:0000313" key="2">
    <source>
        <dbReference type="EMBL" id="RNL88684.1"/>
    </source>
</evidence>
<dbReference type="AlphaFoldDB" id="A0A3N0ELJ0"/>
<keyword evidence="3" id="KW-1185">Reference proteome</keyword>
<comment type="caution">
    <text evidence="2">The sequence shown here is derived from an EMBL/GenBank/DDBJ whole genome shotgun (WGS) entry which is preliminary data.</text>
</comment>
<evidence type="ECO:0000313" key="3">
    <source>
        <dbReference type="Proteomes" id="UP000267469"/>
    </source>
</evidence>
<accession>A0A3N0ELJ0</accession>
<gene>
    <name evidence="2" type="ORF">ED312_07805</name>
</gene>
<organism evidence="2 3">
    <name type="scientific">Sinomicrobium pectinilyticum</name>
    <dbReference type="NCBI Taxonomy" id="1084421"/>
    <lineage>
        <taxon>Bacteria</taxon>
        <taxon>Pseudomonadati</taxon>
        <taxon>Bacteroidota</taxon>
        <taxon>Flavobacteriia</taxon>
        <taxon>Flavobacteriales</taxon>
        <taxon>Flavobacteriaceae</taxon>
        <taxon>Sinomicrobium</taxon>
    </lineage>
</organism>
<feature type="transmembrane region" description="Helical" evidence="1">
    <location>
        <begin position="30"/>
        <end position="49"/>
    </location>
</feature>
<feature type="transmembrane region" description="Helical" evidence="1">
    <location>
        <begin position="61"/>
        <end position="81"/>
    </location>
</feature>
<proteinExistence type="predicted"/>
<reference evidence="2 3" key="1">
    <citation type="submission" date="2018-10" db="EMBL/GenBank/DDBJ databases">
        <title>Sinomicrobium pectinilyticum sp. nov., a pectinase-producing bacterium isolated from alkaline and saline soil, and emended description of the genus Sinomicrobium.</title>
        <authorList>
            <person name="Cheng B."/>
            <person name="Li C."/>
            <person name="Lai Q."/>
            <person name="Du M."/>
            <person name="Shao Z."/>
            <person name="Xu P."/>
            <person name="Yang C."/>
        </authorList>
    </citation>
    <scope>NUCLEOTIDE SEQUENCE [LARGE SCALE GENOMIC DNA]</scope>
    <source>
        <strain evidence="2 3">5DNS001</strain>
    </source>
</reference>
<name>A0A3N0ELJ0_SINP1</name>
<keyword evidence="1" id="KW-0812">Transmembrane</keyword>
<sequence length="118" mass="13568">MLPLTAVLCGLQYALVTYGITGYDFQLSTITIYAFHFTVTFLIYLFLLYISRRSADKTGYAFMGCSLLRMMASVVFLWPLIAQEGSFVGDVLAFFVPYFVFLTIEVFYVVKFVQERQE</sequence>
<keyword evidence="1" id="KW-1133">Transmembrane helix</keyword>
<dbReference type="Proteomes" id="UP000267469">
    <property type="component" value="Unassembled WGS sequence"/>
</dbReference>
<evidence type="ECO:0000256" key="1">
    <source>
        <dbReference type="SAM" id="Phobius"/>
    </source>
</evidence>
<feature type="transmembrane region" description="Helical" evidence="1">
    <location>
        <begin position="87"/>
        <end position="110"/>
    </location>
</feature>
<dbReference type="EMBL" id="RJTM01000057">
    <property type="protein sequence ID" value="RNL88684.1"/>
    <property type="molecule type" value="Genomic_DNA"/>
</dbReference>
<keyword evidence="1" id="KW-0472">Membrane</keyword>
<protein>
    <submittedName>
        <fullName evidence="2">Uncharacterized protein</fullName>
    </submittedName>
</protein>